<dbReference type="GO" id="GO:0008448">
    <property type="term" value="F:N-acetylglucosamine-6-phosphate deacetylase activity"/>
    <property type="evidence" value="ECO:0007669"/>
    <property type="project" value="UniProtKB-EC"/>
</dbReference>
<dbReference type="PIRSF" id="PIRSF038994">
    <property type="entry name" value="NagA"/>
    <property type="match status" value="1"/>
</dbReference>
<evidence type="ECO:0000256" key="12">
    <source>
        <dbReference type="PIRSR" id="PIRSR038994-3"/>
    </source>
</evidence>
<dbReference type="SUPFAM" id="SSF51556">
    <property type="entry name" value="Metallo-dependent hydrolases"/>
    <property type="match status" value="1"/>
</dbReference>
<dbReference type="Gene3D" id="3.20.20.140">
    <property type="entry name" value="Metal-dependent hydrolases"/>
    <property type="match status" value="1"/>
</dbReference>
<gene>
    <name evidence="14" type="primary">nagA</name>
    <name evidence="14" type="ORF">CFK37_08695</name>
</gene>
<dbReference type="OrthoDB" id="9776488at2"/>
<feature type="domain" description="Amidohydrolase-related" evidence="13">
    <location>
        <begin position="53"/>
        <end position="380"/>
    </location>
</feature>
<dbReference type="GO" id="GO:0046872">
    <property type="term" value="F:metal ion binding"/>
    <property type="evidence" value="ECO:0007669"/>
    <property type="project" value="UniProtKB-KW"/>
</dbReference>
<evidence type="ECO:0000256" key="10">
    <source>
        <dbReference type="PIRSR" id="PIRSR038994-1"/>
    </source>
</evidence>
<dbReference type="InterPro" id="IPR003764">
    <property type="entry name" value="GlcNAc_6-P_deAcase"/>
</dbReference>
<keyword evidence="6 9" id="KW-0119">Carbohydrate metabolism</keyword>
<keyword evidence="4 12" id="KW-0479">Metal-binding</keyword>
<keyword evidence="5 9" id="KW-0378">Hydrolase</keyword>
<comment type="pathway">
    <text evidence="8">Amino-sugar metabolism; N-acetylneuraminate degradation; D-fructose 6-phosphate from N-acetylneuraminate: step 4/5.</text>
</comment>
<evidence type="ECO:0000256" key="11">
    <source>
        <dbReference type="PIRSR" id="PIRSR038994-2"/>
    </source>
</evidence>
<dbReference type="SUPFAM" id="SSF51338">
    <property type="entry name" value="Composite domain of metallo-dependent hydrolases"/>
    <property type="match status" value="1"/>
</dbReference>
<dbReference type="RefSeq" id="WP_089061492.1">
    <property type="nucleotide sequence ID" value="NZ_CP022315.1"/>
</dbReference>
<evidence type="ECO:0000256" key="7">
    <source>
        <dbReference type="ARBA" id="ARBA00047647"/>
    </source>
</evidence>
<keyword evidence="15" id="KW-1185">Reference proteome</keyword>
<organism evidence="14 15">
    <name type="scientific">Virgibacillus phasianinus</name>
    <dbReference type="NCBI Taxonomy" id="2017483"/>
    <lineage>
        <taxon>Bacteria</taxon>
        <taxon>Bacillati</taxon>
        <taxon>Bacillota</taxon>
        <taxon>Bacilli</taxon>
        <taxon>Bacillales</taxon>
        <taxon>Bacillaceae</taxon>
        <taxon>Virgibacillus</taxon>
    </lineage>
</organism>
<dbReference type="FunFam" id="3.20.20.140:FF:000004">
    <property type="entry name" value="N-acetylglucosamine-6-phosphate deacetylase"/>
    <property type="match status" value="1"/>
</dbReference>
<feature type="binding site" evidence="11">
    <location>
        <position position="142"/>
    </location>
    <ligand>
        <name>substrate</name>
    </ligand>
</feature>
<feature type="binding site" evidence="11">
    <location>
        <begin position="308"/>
        <end position="310"/>
    </location>
    <ligand>
        <name>substrate</name>
    </ligand>
</feature>
<comment type="catalytic activity">
    <reaction evidence="7">
        <text>N-acetyl-D-glucosamine 6-phosphate + H2O = D-glucosamine 6-phosphate + acetate</text>
        <dbReference type="Rhea" id="RHEA:22936"/>
        <dbReference type="ChEBI" id="CHEBI:15377"/>
        <dbReference type="ChEBI" id="CHEBI:30089"/>
        <dbReference type="ChEBI" id="CHEBI:57513"/>
        <dbReference type="ChEBI" id="CHEBI:58725"/>
        <dbReference type="EC" id="3.5.1.25"/>
    </reaction>
</comment>
<evidence type="ECO:0000259" key="13">
    <source>
        <dbReference type="Pfam" id="PF01979"/>
    </source>
</evidence>
<evidence type="ECO:0000256" key="5">
    <source>
        <dbReference type="ARBA" id="ARBA00022801"/>
    </source>
</evidence>
<dbReference type="KEGG" id="vil:CFK37_08695"/>
<dbReference type="NCBIfam" id="TIGR00221">
    <property type="entry name" value="nagA"/>
    <property type="match status" value="1"/>
</dbReference>
<dbReference type="PANTHER" id="PTHR11113:SF14">
    <property type="entry name" value="N-ACETYLGLUCOSAMINE-6-PHOSPHATE DEACETYLASE"/>
    <property type="match status" value="1"/>
</dbReference>
<protein>
    <recommendedName>
        <fullName evidence="3">N-acetylglucosamine-6-phosphate deacetylase</fullName>
        <ecNumber evidence="2">3.5.1.25</ecNumber>
    </recommendedName>
</protein>
<dbReference type="Gene3D" id="2.30.40.10">
    <property type="entry name" value="Urease, subunit C, domain 1"/>
    <property type="match status" value="1"/>
</dbReference>
<feature type="binding site" evidence="12">
    <location>
        <position position="131"/>
    </location>
    <ligand>
        <name>Zn(2+)</name>
        <dbReference type="ChEBI" id="CHEBI:29105"/>
    </ligand>
</feature>
<accession>A0A220U2M9</accession>
<sequence length="388" mass="41777">MTTNKYYLKADRFLLENGEKSDAFLAVENGRFGDFVEKVPENAAVVDWSGYTIAPGLVDTHIHGINGYDIMDGTVEAVRGVSAALPALGVTRFLPTTLTAYEADLQKAIQAVVAAVNEGLSGAQSEGIFLEGPYFTEKHKGAQNPGYFRDPDYEEFQLWQELSQHTIVKIALAPERDGASDFIRKVSSKGVLASIAHTDAGYDRCKDALDAGARNFVHLFNGMSGLHHREPGVAGAALISKDAFAELICDGHHVHRDIASMVVGIKGDKTVLITDCMRAGLLPDGNYHLGEFPVVLKDGVARTETGSLAGSTLRLIDGVKKLHAWSGRPLSEIWHLASLSPAKSLARDNELGSLQTGKLADFVVMDDELNIQATAIEGKIAYQAGVES</sequence>
<dbReference type="EMBL" id="CP022315">
    <property type="protein sequence ID" value="ASK62232.1"/>
    <property type="molecule type" value="Genomic_DNA"/>
</dbReference>
<dbReference type="InterPro" id="IPR032466">
    <property type="entry name" value="Metal_Hydrolase"/>
</dbReference>
<reference evidence="14 15" key="1">
    <citation type="submission" date="2017-07" db="EMBL/GenBank/DDBJ databases">
        <title>Virgibacillus sp. LM2416.</title>
        <authorList>
            <person name="Tak E.J."/>
            <person name="Bae J.-W."/>
        </authorList>
    </citation>
    <scope>NUCLEOTIDE SEQUENCE [LARGE SCALE GENOMIC DNA]</scope>
    <source>
        <strain evidence="14 15">LM2416</strain>
    </source>
</reference>
<dbReference type="CDD" id="cd00854">
    <property type="entry name" value="NagA"/>
    <property type="match status" value="1"/>
</dbReference>
<evidence type="ECO:0000256" key="4">
    <source>
        <dbReference type="ARBA" id="ARBA00022723"/>
    </source>
</evidence>
<dbReference type="PANTHER" id="PTHR11113">
    <property type="entry name" value="N-ACETYLGLUCOSAMINE-6-PHOSPHATE DEACETYLASE"/>
    <property type="match status" value="1"/>
</dbReference>
<evidence type="ECO:0000313" key="14">
    <source>
        <dbReference type="EMBL" id="ASK62232.1"/>
    </source>
</evidence>
<feature type="active site" description="Proton donor/acceptor" evidence="10">
    <location>
        <position position="275"/>
    </location>
</feature>
<evidence type="ECO:0000256" key="1">
    <source>
        <dbReference type="ARBA" id="ARBA00010716"/>
    </source>
</evidence>
<evidence type="ECO:0000256" key="3">
    <source>
        <dbReference type="ARBA" id="ARBA00018029"/>
    </source>
</evidence>
<name>A0A220U2M9_9BACI</name>
<evidence type="ECO:0000313" key="15">
    <source>
        <dbReference type="Proteomes" id="UP000198312"/>
    </source>
</evidence>
<dbReference type="AlphaFoldDB" id="A0A220U2M9"/>
<comment type="cofactor">
    <cofactor evidence="12">
        <name>a divalent metal cation</name>
        <dbReference type="ChEBI" id="CHEBI:60240"/>
    </cofactor>
    <text evidence="12">Binds 1 divalent metal cation per subunit.</text>
</comment>
<feature type="binding site" evidence="12">
    <location>
        <position position="218"/>
    </location>
    <ligand>
        <name>Zn(2+)</name>
        <dbReference type="ChEBI" id="CHEBI:29105"/>
    </ligand>
</feature>
<evidence type="ECO:0000256" key="8">
    <source>
        <dbReference type="ARBA" id="ARBA00060590"/>
    </source>
</evidence>
<feature type="binding site" evidence="11">
    <location>
        <position position="253"/>
    </location>
    <ligand>
        <name>substrate</name>
    </ligand>
</feature>
<dbReference type="EC" id="3.5.1.25" evidence="2"/>
<comment type="similarity">
    <text evidence="1 9">Belongs to the metallo-dependent hydrolases superfamily. NagA family.</text>
</comment>
<dbReference type="Proteomes" id="UP000198312">
    <property type="component" value="Chromosome"/>
</dbReference>
<evidence type="ECO:0000256" key="6">
    <source>
        <dbReference type="ARBA" id="ARBA00023277"/>
    </source>
</evidence>
<evidence type="ECO:0000256" key="2">
    <source>
        <dbReference type="ARBA" id="ARBA00011899"/>
    </source>
</evidence>
<feature type="binding site" evidence="11">
    <location>
        <position position="229"/>
    </location>
    <ligand>
        <name>substrate</name>
    </ligand>
</feature>
<dbReference type="GO" id="GO:0006046">
    <property type="term" value="P:N-acetylglucosamine catabolic process"/>
    <property type="evidence" value="ECO:0007669"/>
    <property type="project" value="TreeGrafter"/>
</dbReference>
<dbReference type="InterPro" id="IPR006680">
    <property type="entry name" value="Amidohydro-rel"/>
</dbReference>
<dbReference type="InterPro" id="IPR011059">
    <property type="entry name" value="Metal-dep_hydrolase_composite"/>
</dbReference>
<evidence type="ECO:0000256" key="9">
    <source>
        <dbReference type="PIRNR" id="PIRNR038994"/>
    </source>
</evidence>
<proteinExistence type="inferred from homology"/>
<dbReference type="Pfam" id="PF01979">
    <property type="entry name" value="Amidohydro_1"/>
    <property type="match status" value="1"/>
</dbReference>
<feature type="binding site" evidence="12">
    <location>
        <position position="197"/>
    </location>
    <ligand>
        <name>Zn(2+)</name>
        <dbReference type="ChEBI" id="CHEBI:29105"/>
    </ligand>
</feature>
<feature type="binding site" evidence="11">
    <location>
        <begin position="221"/>
        <end position="222"/>
    </location>
    <ligand>
        <name>substrate</name>
    </ligand>
</feature>